<keyword evidence="2" id="KW-1133">Transmembrane helix</keyword>
<organism evidence="3 4">
    <name type="scientific">Puccinia coronata f. sp. avenae</name>
    <dbReference type="NCBI Taxonomy" id="200324"/>
    <lineage>
        <taxon>Eukaryota</taxon>
        <taxon>Fungi</taxon>
        <taxon>Dikarya</taxon>
        <taxon>Basidiomycota</taxon>
        <taxon>Pucciniomycotina</taxon>
        <taxon>Pucciniomycetes</taxon>
        <taxon>Pucciniales</taxon>
        <taxon>Pucciniaceae</taxon>
        <taxon>Puccinia</taxon>
    </lineage>
</organism>
<sequence>MPHPILIAAGMAIIVGTGYVIYHELNKKSDEEEAYHTYCATIRAEKEARNKRLSALQINHTNQQASHSSSVKLQNDHQSELRHRHKQMDYPLIDLTQQVYPPIPPPQSPSASASQSHTKPHYSFSPILDIPIPNSVIFIAPEMKQSVEFDKSTRSHHHEKEEVEEKEKVEDRVPVEDQDGSNGETQERDLLDWKPQEDSTTLAHLFGLHLTSSPPSNNLDELEQTEFFESSESSHESLLASAVFTSSDRQDSQSSHHTHDNLQHALIVPHLPLTNSSSSPDHSDDWSVADEPLQSLSASPSLDENWSDLGSEAFEHI</sequence>
<proteinExistence type="predicted"/>
<protein>
    <submittedName>
        <fullName evidence="3">Uncharacterized protein</fullName>
    </submittedName>
</protein>
<feature type="region of interest" description="Disordered" evidence="1">
    <location>
        <begin position="97"/>
        <end position="125"/>
    </location>
</feature>
<feature type="compositionally biased region" description="Polar residues" evidence="1">
    <location>
        <begin position="294"/>
        <end position="304"/>
    </location>
</feature>
<comment type="caution">
    <text evidence="3">The sequence shown here is derived from an EMBL/GenBank/DDBJ whole genome shotgun (WGS) entry which is preliminary data.</text>
</comment>
<feature type="region of interest" description="Disordered" evidence="1">
    <location>
        <begin position="60"/>
        <end position="83"/>
    </location>
</feature>
<feature type="compositionally biased region" description="Basic and acidic residues" evidence="1">
    <location>
        <begin position="149"/>
        <end position="175"/>
    </location>
</feature>
<feature type="compositionally biased region" description="Polar residues" evidence="1">
    <location>
        <begin position="60"/>
        <end position="73"/>
    </location>
</feature>
<accession>A0A2N5TFE3</accession>
<evidence type="ECO:0000313" key="4">
    <source>
        <dbReference type="Proteomes" id="UP000235392"/>
    </source>
</evidence>
<gene>
    <name evidence="3" type="ORF">PCASD_09708</name>
</gene>
<reference evidence="3 4" key="1">
    <citation type="submission" date="2017-11" db="EMBL/GenBank/DDBJ databases">
        <title>De novo assembly and phasing of dikaryotic genomes from two isolates of Puccinia coronata f. sp. avenae, the causal agent of oat crown rust.</title>
        <authorList>
            <person name="Miller M.E."/>
            <person name="Zhang Y."/>
            <person name="Omidvar V."/>
            <person name="Sperschneider J."/>
            <person name="Schwessinger B."/>
            <person name="Raley C."/>
            <person name="Palmer J.M."/>
            <person name="Garnica D."/>
            <person name="Upadhyaya N."/>
            <person name="Rathjen J."/>
            <person name="Taylor J.M."/>
            <person name="Park R.F."/>
            <person name="Dodds P.N."/>
            <person name="Hirsch C.D."/>
            <person name="Kianian S.F."/>
            <person name="Figueroa M."/>
        </authorList>
    </citation>
    <scope>NUCLEOTIDE SEQUENCE [LARGE SCALE GENOMIC DNA]</scope>
    <source>
        <strain evidence="3">12SD80</strain>
    </source>
</reference>
<dbReference type="EMBL" id="PGCI01000614">
    <property type="protein sequence ID" value="PLW24169.1"/>
    <property type="molecule type" value="Genomic_DNA"/>
</dbReference>
<dbReference type="AlphaFoldDB" id="A0A2N5TFE3"/>
<name>A0A2N5TFE3_9BASI</name>
<evidence type="ECO:0000313" key="3">
    <source>
        <dbReference type="EMBL" id="PLW24169.1"/>
    </source>
</evidence>
<evidence type="ECO:0000256" key="1">
    <source>
        <dbReference type="SAM" id="MobiDB-lite"/>
    </source>
</evidence>
<feature type="transmembrane region" description="Helical" evidence="2">
    <location>
        <begin position="6"/>
        <end position="22"/>
    </location>
</feature>
<feature type="region of interest" description="Disordered" evidence="1">
    <location>
        <begin position="149"/>
        <end position="195"/>
    </location>
</feature>
<feature type="compositionally biased region" description="Basic and acidic residues" evidence="1">
    <location>
        <begin position="185"/>
        <end position="195"/>
    </location>
</feature>
<evidence type="ECO:0000256" key="2">
    <source>
        <dbReference type="SAM" id="Phobius"/>
    </source>
</evidence>
<keyword evidence="2" id="KW-0472">Membrane</keyword>
<dbReference type="Proteomes" id="UP000235392">
    <property type="component" value="Unassembled WGS sequence"/>
</dbReference>
<keyword evidence="2" id="KW-0812">Transmembrane</keyword>
<feature type="region of interest" description="Disordered" evidence="1">
    <location>
        <begin position="271"/>
        <end position="317"/>
    </location>
</feature>